<evidence type="ECO:0000256" key="10">
    <source>
        <dbReference type="ARBA" id="ARBA00022989"/>
    </source>
</evidence>
<feature type="transmembrane region" description="Helical" evidence="15">
    <location>
        <begin position="86"/>
        <end position="106"/>
    </location>
</feature>
<dbReference type="CTD" id="4541"/>
<keyword evidence="5 15" id="KW-0813">Transport</keyword>
<evidence type="ECO:0000256" key="11">
    <source>
        <dbReference type="ARBA" id="ARBA00023027"/>
    </source>
</evidence>
<dbReference type="RefSeq" id="YP_009685580.1">
    <property type="nucleotide sequence ID" value="NC_044430.1"/>
</dbReference>
<feature type="transmembrane region" description="Helical" evidence="15">
    <location>
        <begin position="53"/>
        <end position="74"/>
    </location>
</feature>
<dbReference type="GO" id="GO:0031966">
    <property type="term" value="C:mitochondrial membrane"/>
    <property type="evidence" value="ECO:0007669"/>
    <property type="project" value="UniProtKB-SubCell"/>
</dbReference>
<evidence type="ECO:0000256" key="6">
    <source>
        <dbReference type="ARBA" id="ARBA00022660"/>
    </source>
</evidence>
<dbReference type="PANTHER" id="PTHR11435">
    <property type="entry name" value="NADH UBIQUINONE OXIDOREDUCTASE SUBUNIT ND6"/>
    <property type="match status" value="1"/>
</dbReference>
<dbReference type="GO" id="GO:0008137">
    <property type="term" value="F:NADH dehydrogenase (ubiquinone) activity"/>
    <property type="evidence" value="ECO:0007669"/>
    <property type="project" value="UniProtKB-UniRule"/>
</dbReference>
<dbReference type="PANTHER" id="PTHR11435:SF1">
    <property type="entry name" value="NADH-UBIQUINONE OXIDOREDUCTASE CHAIN 6"/>
    <property type="match status" value="1"/>
</dbReference>
<evidence type="ECO:0000256" key="5">
    <source>
        <dbReference type="ARBA" id="ARBA00022448"/>
    </source>
</evidence>
<dbReference type="EC" id="7.1.1.2" evidence="3 15"/>
<evidence type="ECO:0000256" key="8">
    <source>
        <dbReference type="ARBA" id="ARBA00022967"/>
    </source>
</evidence>
<protein>
    <recommendedName>
        <fullName evidence="4 15">NADH-ubiquinone oxidoreductase chain 6</fullName>
        <ecNumber evidence="3 15">7.1.1.2</ecNumber>
    </recommendedName>
</protein>
<keyword evidence="9 15" id="KW-0249">Electron transport</keyword>
<organism evidence="16">
    <name type="scientific">Aphyosemion coeleste</name>
    <name type="common">sky-blue killifish</name>
    <dbReference type="NCBI Taxonomy" id="60277"/>
    <lineage>
        <taxon>Eukaryota</taxon>
        <taxon>Metazoa</taxon>
        <taxon>Chordata</taxon>
        <taxon>Craniata</taxon>
        <taxon>Vertebrata</taxon>
        <taxon>Euteleostomi</taxon>
        <taxon>Actinopterygii</taxon>
        <taxon>Neopterygii</taxon>
        <taxon>Teleostei</taxon>
        <taxon>Neoteleostei</taxon>
        <taxon>Acanthomorphata</taxon>
        <taxon>Ovalentaria</taxon>
        <taxon>Atherinomorphae</taxon>
        <taxon>Cyprinodontiformes</taxon>
        <taxon>Nothobranchiidae</taxon>
        <taxon>Aphyosemion</taxon>
    </lineage>
</organism>
<keyword evidence="6 15" id="KW-0679">Respiratory chain</keyword>
<evidence type="ECO:0000256" key="13">
    <source>
        <dbReference type="ARBA" id="ARBA00023136"/>
    </source>
</evidence>
<sequence length="173" mass="19062">MIYIIYLCLFGLVLGLAAIASNPSPYFAAFGLVMVAGAGCGLLASLGGSFLSLILFLIYLGGMLVVFGYSSALAAEPFPEGWGNMYVFGSMLFYMFWVVLMGIMFWDDCFDGPLGLYHIYSNFNMWQGDTEGVALMYWYGGWILMVGAWVLLLTLFVVLELVRGKSRGVLRVV</sequence>
<evidence type="ECO:0000256" key="3">
    <source>
        <dbReference type="ARBA" id="ARBA00012944"/>
    </source>
</evidence>
<keyword evidence="15" id="KW-0830">Ubiquinone</keyword>
<dbReference type="InterPro" id="IPR050269">
    <property type="entry name" value="ComplexI_Subunit6"/>
</dbReference>
<evidence type="ECO:0000256" key="12">
    <source>
        <dbReference type="ARBA" id="ARBA00023128"/>
    </source>
</evidence>
<evidence type="ECO:0000313" key="16">
    <source>
        <dbReference type="EMBL" id="QDT76390.1"/>
    </source>
</evidence>
<proteinExistence type="inferred from homology"/>
<comment type="similarity">
    <text evidence="2 15">Belongs to the complex I subunit 6 family.</text>
</comment>
<geneLocation type="mitochondrion" evidence="16"/>
<feature type="transmembrane region" description="Helical" evidence="15">
    <location>
        <begin position="136"/>
        <end position="162"/>
    </location>
</feature>
<dbReference type="AlphaFoldDB" id="A0A517U712"/>
<keyword evidence="8 15" id="KW-1278">Translocase</keyword>
<evidence type="ECO:0000256" key="7">
    <source>
        <dbReference type="ARBA" id="ARBA00022692"/>
    </source>
</evidence>
<dbReference type="Pfam" id="PF00499">
    <property type="entry name" value="Oxidored_q3"/>
    <property type="match status" value="1"/>
</dbReference>
<dbReference type="EMBL" id="MK784212">
    <property type="protein sequence ID" value="QDT76390.1"/>
    <property type="molecule type" value="Genomic_DNA"/>
</dbReference>
<reference evidence="16" key="1">
    <citation type="journal article" date="2019" name="Cell">
        <title>Relaxed Selection Limits Lifespan by Increasing Mutation Load.</title>
        <authorList>
            <person name="Cui R."/>
            <person name="Medeiros T."/>
            <person name="Willemsen D."/>
            <person name="Iasi L.N.M."/>
            <person name="Collier G.E."/>
            <person name="Graef M."/>
            <person name="Reichard M."/>
            <person name="Valenzano D.R."/>
        </authorList>
    </citation>
    <scope>NUCLEOTIDE SEQUENCE</scope>
</reference>
<accession>A0A517U712</accession>
<evidence type="ECO:0000256" key="9">
    <source>
        <dbReference type="ARBA" id="ARBA00022982"/>
    </source>
</evidence>
<name>A0A517U712_9TELE</name>
<evidence type="ECO:0000256" key="1">
    <source>
        <dbReference type="ARBA" id="ARBA00004225"/>
    </source>
</evidence>
<evidence type="ECO:0000256" key="15">
    <source>
        <dbReference type="RuleBase" id="RU004430"/>
    </source>
</evidence>
<comment type="catalytic activity">
    <reaction evidence="14 15">
        <text>a ubiquinone + NADH + 5 H(+)(in) = a ubiquinol + NAD(+) + 4 H(+)(out)</text>
        <dbReference type="Rhea" id="RHEA:29091"/>
        <dbReference type="Rhea" id="RHEA-COMP:9565"/>
        <dbReference type="Rhea" id="RHEA-COMP:9566"/>
        <dbReference type="ChEBI" id="CHEBI:15378"/>
        <dbReference type="ChEBI" id="CHEBI:16389"/>
        <dbReference type="ChEBI" id="CHEBI:17976"/>
        <dbReference type="ChEBI" id="CHEBI:57540"/>
        <dbReference type="ChEBI" id="CHEBI:57945"/>
        <dbReference type="EC" id="7.1.1.2"/>
    </reaction>
</comment>
<comment type="function">
    <text evidence="15">Core subunit of the mitochondrial membrane respiratory chain NADH dehydrogenase (Complex I) which catalyzes electron transfer from NADH through the respiratory chain, using ubiquinone as an electron acceptor. Essential for the catalytic activity and assembly of complex I.</text>
</comment>
<keyword evidence="12 15" id="KW-0496">Mitochondrion</keyword>
<keyword evidence="7 15" id="KW-0812">Transmembrane</keyword>
<comment type="subcellular location">
    <subcellularLocation>
        <location evidence="1 15">Mitochondrion membrane</location>
        <topology evidence="1 15">Multi-pass membrane protein</topology>
    </subcellularLocation>
</comment>
<keyword evidence="10 15" id="KW-1133">Transmembrane helix</keyword>
<evidence type="ECO:0000256" key="2">
    <source>
        <dbReference type="ARBA" id="ARBA00005698"/>
    </source>
</evidence>
<dbReference type="InterPro" id="IPR001457">
    <property type="entry name" value="NADH_UbQ/plastoQ_OxRdtase_su6"/>
</dbReference>
<evidence type="ECO:0000256" key="4">
    <source>
        <dbReference type="ARBA" id="ARBA00021095"/>
    </source>
</evidence>
<dbReference type="GeneID" id="41659317"/>
<gene>
    <name evidence="16" type="primary">ND6</name>
</gene>
<keyword evidence="13 15" id="KW-0472">Membrane</keyword>
<evidence type="ECO:0000256" key="14">
    <source>
        <dbReference type="ARBA" id="ARBA00049551"/>
    </source>
</evidence>
<keyword evidence="11 15" id="KW-0520">NAD</keyword>